<proteinExistence type="predicted"/>
<accession>A0A6M3M196</accession>
<evidence type="ECO:0000313" key="1">
    <source>
        <dbReference type="EMBL" id="QJA98855.1"/>
    </source>
</evidence>
<protein>
    <submittedName>
        <fullName evidence="1">Uncharacterized protein</fullName>
    </submittedName>
</protein>
<organism evidence="1">
    <name type="scientific">viral metagenome</name>
    <dbReference type="NCBI Taxonomy" id="1070528"/>
    <lineage>
        <taxon>unclassified sequences</taxon>
        <taxon>metagenomes</taxon>
        <taxon>organismal metagenomes</taxon>
    </lineage>
</organism>
<dbReference type="AlphaFoldDB" id="A0A6M3M196"/>
<name>A0A6M3M196_9ZZZZ</name>
<reference evidence="1" key="1">
    <citation type="submission" date="2020-03" db="EMBL/GenBank/DDBJ databases">
        <title>The deep terrestrial virosphere.</title>
        <authorList>
            <person name="Holmfeldt K."/>
            <person name="Nilsson E."/>
            <person name="Simone D."/>
            <person name="Lopez-Fernandez M."/>
            <person name="Wu X."/>
            <person name="de Brujin I."/>
            <person name="Lundin D."/>
            <person name="Andersson A."/>
            <person name="Bertilsson S."/>
            <person name="Dopson M."/>
        </authorList>
    </citation>
    <scope>NUCLEOTIDE SEQUENCE</scope>
    <source>
        <strain evidence="1">MM171A01462</strain>
    </source>
</reference>
<gene>
    <name evidence="1" type="ORF">MM171A01462_0009</name>
</gene>
<dbReference type="EMBL" id="MT143613">
    <property type="protein sequence ID" value="QJA98855.1"/>
    <property type="molecule type" value="Genomic_DNA"/>
</dbReference>
<sequence length="50" mass="5843">MEENKTGLLMDEQLSLDEWVDKTLSPIGDMIYFITSSISRFMDSLKLDRE</sequence>